<accession>A0A3P7LF04</accession>
<gene>
    <name evidence="1" type="ORF">DILT_LOCUS6268</name>
</gene>
<proteinExistence type="predicted"/>
<evidence type="ECO:0000313" key="1">
    <source>
        <dbReference type="EMBL" id="VDN10437.1"/>
    </source>
</evidence>
<name>A0A3P7LF04_DIBLA</name>
<dbReference type="EMBL" id="UYRU01049135">
    <property type="protein sequence ID" value="VDN10437.1"/>
    <property type="molecule type" value="Genomic_DNA"/>
</dbReference>
<dbReference type="Proteomes" id="UP000281553">
    <property type="component" value="Unassembled WGS sequence"/>
</dbReference>
<dbReference type="PRINTS" id="PR01345">
    <property type="entry name" value="CERVTRCPTASE"/>
</dbReference>
<dbReference type="OrthoDB" id="10063766at2759"/>
<reference evidence="1 2" key="1">
    <citation type="submission" date="2018-11" db="EMBL/GenBank/DDBJ databases">
        <authorList>
            <consortium name="Pathogen Informatics"/>
        </authorList>
    </citation>
    <scope>NUCLEOTIDE SEQUENCE [LARGE SCALE GENOMIC DNA]</scope>
</reference>
<dbReference type="AlphaFoldDB" id="A0A3P7LF04"/>
<sequence length="149" mass="17063">MVYGLNGIQLQEVDAQKDLGVWISTSHKPSLHCAKVAKSVMSVVYLVERAFCAFDIDSFAKVCGTFVRPKLEFAIQAWKSWTAKDLSLFENVRRRASQLVTGQGSLRYETRLAKLDPFPLSYRRLRGDLMKKFRIMRGQDCGRMSAEFF</sequence>
<organism evidence="1 2">
    <name type="scientific">Dibothriocephalus latus</name>
    <name type="common">Fish tapeworm</name>
    <name type="synonym">Diphyllobothrium latum</name>
    <dbReference type="NCBI Taxonomy" id="60516"/>
    <lineage>
        <taxon>Eukaryota</taxon>
        <taxon>Metazoa</taxon>
        <taxon>Spiralia</taxon>
        <taxon>Lophotrochozoa</taxon>
        <taxon>Platyhelminthes</taxon>
        <taxon>Cestoda</taxon>
        <taxon>Eucestoda</taxon>
        <taxon>Diphyllobothriidea</taxon>
        <taxon>Diphyllobothriidae</taxon>
        <taxon>Dibothriocephalus</taxon>
    </lineage>
</organism>
<protein>
    <submittedName>
        <fullName evidence="1">Uncharacterized protein</fullName>
    </submittedName>
</protein>
<evidence type="ECO:0000313" key="2">
    <source>
        <dbReference type="Proteomes" id="UP000281553"/>
    </source>
</evidence>
<keyword evidence="2" id="KW-1185">Reference proteome</keyword>